<dbReference type="GO" id="GO:0015833">
    <property type="term" value="P:peptide transport"/>
    <property type="evidence" value="ECO:0007669"/>
    <property type="project" value="InterPro"/>
</dbReference>
<dbReference type="Pfam" id="PF08352">
    <property type="entry name" value="oligo_HPY"/>
    <property type="match status" value="1"/>
</dbReference>
<comment type="similarity">
    <text evidence="1">Belongs to the ABC transporter superfamily.</text>
</comment>
<keyword evidence="2" id="KW-0813">Transport</keyword>
<dbReference type="InterPro" id="IPR027417">
    <property type="entry name" value="P-loop_NTPase"/>
</dbReference>
<evidence type="ECO:0000256" key="2">
    <source>
        <dbReference type="ARBA" id="ARBA00022448"/>
    </source>
</evidence>
<protein>
    <submittedName>
        <fullName evidence="8">Dipeptide ABC transporter ATP-binding protein</fullName>
    </submittedName>
</protein>
<evidence type="ECO:0000256" key="3">
    <source>
        <dbReference type="ARBA" id="ARBA00022475"/>
    </source>
</evidence>
<dbReference type="EMBL" id="VLTJ01000042">
    <property type="protein sequence ID" value="TSH89032.1"/>
    <property type="molecule type" value="Genomic_DNA"/>
</dbReference>
<feature type="compositionally biased region" description="Basic and acidic residues" evidence="6">
    <location>
        <begin position="8"/>
        <end position="20"/>
    </location>
</feature>
<name>A0A556A827_9BURK</name>
<dbReference type="FunFam" id="3.40.50.300:FF:000016">
    <property type="entry name" value="Oligopeptide ABC transporter ATP-binding component"/>
    <property type="match status" value="1"/>
</dbReference>
<dbReference type="InterPro" id="IPR013563">
    <property type="entry name" value="Oligopep_ABC_C"/>
</dbReference>
<evidence type="ECO:0000256" key="6">
    <source>
        <dbReference type="SAM" id="MobiDB-lite"/>
    </source>
</evidence>
<dbReference type="GO" id="GO:0055085">
    <property type="term" value="P:transmembrane transport"/>
    <property type="evidence" value="ECO:0007669"/>
    <property type="project" value="UniProtKB-ARBA"/>
</dbReference>
<dbReference type="PROSITE" id="PS00211">
    <property type="entry name" value="ABC_TRANSPORTER_1"/>
    <property type="match status" value="1"/>
</dbReference>
<dbReference type="NCBIfam" id="NF008453">
    <property type="entry name" value="PRK11308.1"/>
    <property type="match status" value="1"/>
</dbReference>
<dbReference type="SMART" id="SM00382">
    <property type="entry name" value="AAA"/>
    <property type="match status" value="1"/>
</dbReference>
<dbReference type="InterPro" id="IPR003593">
    <property type="entry name" value="AAA+_ATPase"/>
</dbReference>
<reference evidence="8 9" key="1">
    <citation type="submission" date="2019-07" db="EMBL/GenBank/DDBJ databases">
        <title>Qingshengfaniella alkalisoli gen. nov., sp. nov., isolated from saline soil.</title>
        <authorList>
            <person name="Xu L."/>
            <person name="Huang X.-X."/>
            <person name="Sun J.-Q."/>
        </authorList>
    </citation>
    <scope>NUCLEOTIDE SEQUENCE [LARGE SCALE GENOMIC DNA]</scope>
    <source>
        <strain evidence="8 9">DSM 27279</strain>
    </source>
</reference>
<evidence type="ECO:0000259" key="7">
    <source>
        <dbReference type="PROSITE" id="PS50893"/>
    </source>
</evidence>
<feature type="domain" description="ABC transporter" evidence="7">
    <location>
        <begin position="45"/>
        <end position="295"/>
    </location>
</feature>
<keyword evidence="3" id="KW-0472">Membrane</keyword>
<dbReference type="PANTHER" id="PTHR43776">
    <property type="entry name" value="TRANSPORT ATP-BINDING PROTEIN"/>
    <property type="match status" value="1"/>
</dbReference>
<keyword evidence="9" id="KW-1185">Reference proteome</keyword>
<keyword evidence="3" id="KW-1003">Cell membrane</keyword>
<dbReference type="SUPFAM" id="SSF52540">
    <property type="entry name" value="P-loop containing nucleoside triphosphate hydrolases"/>
    <property type="match status" value="1"/>
</dbReference>
<organism evidence="8 9">
    <name type="scientific">Verticiella sediminum</name>
    <dbReference type="NCBI Taxonomy" id="1247510"/>
    <lineage>
        <taxon>Bacteria</taxon>
        <taxon>Pseudomonadati</taxon>
        <taxon>Pseudomonadota</taxon>
        <taxon>Betaproteobacteria</taxon>
        <taxon>Burkholderiales</taxon>
        <taxon>Alcaligenaceae</taxon>
        <taxon>Verticiella</taxon>
    </lineage>
</organism>
<dbReference type="CDD" id="cd03257">
    <property type="entry name" value="ABC_NikE_OppD_transporters"/>
    <property type="match status" value="1"/>
</dbReference>
<dbReference type="PROSITE" id="PS50893">
    <property type="entry name" value="ABC_TRANSPORTER_2"/>
    <property type="match status" value="1"/>
</dbReference>
<dbReference type="InterPro" id="IPR050319">
    <property type="entry name" value="ABC_transp_ATP-bind"/>
</dbReference>
<dbReference type="Pfam" id="PF00005">
    <property type="entry name" value="ABC_tran"/>
    <property type="match status" value="1"/>
</dbReference>
<dbReference type="Proteomes" id="UP000318405">
    <property type="component" value="Unassembled WGS sequence"/>
</dbReference>
<dbReference type="AlphaFoldDB" id="A0A556A827"/>
<dbReference type="InterPro" id="IPR003439">
    <property type="entry name" value="ABC_transporter-like_ATP-bd"/>
</dbReference>
<sequence length="368" mass="39575">MSGPARPPEGDAPSHGEDVAQRQVGTPISGPARTPEGDAPGEPLLEARGLQRHFPVLGGPLGITRVGAVRAVDGVDLTVMRGETLGLVGESGCGKSTLGRLLIRLLDPTAGSIHLEGRDLSSAAGAELRALRRRFQMIFQDPFGSLNPRMTVDELVTEPLRLAGAPRAQRRARALELLAMVGLSAEHARRYAHQFSGGQRQRIGIARALALEPALIVCDEPVSALDVSIQAQVVNLLRDIQRDHGLTYLFVSHDLRVVRHIADRVAVMYLGRIVELADKRSLYAAPAHPYTRALLAAAPVLDPGRERRKSPPRGEIPSAMHPPPGCAFHPRCPMAAARCREERPLLRAVGARMVACHFADADGQLSGQ</sequence>
<feature type="region of interest" description="Disordered" evidence="6">
    <location>
        <begin position="1"/>
        <end position="43"/>
    </location>
</feature>
<evidence type="ECO:0000256" key="4">
    <source>
        <dbReference type="ARBA" id="ARBA00022741"/>
    </source>
</evidence>
<keyword evidence="4" id="KW-0547">Nucleotide-binding</keyword>
<evidence type="ECO:0000313" key="9">
    <source>
        <dbReference type="Proteomes" id="UP000318405"/>
    </source>
</evidence>
<gene>
    <name evidence="8" type="ORF">FOZ76_25790</name>
</gene>
<dbReference type="GO" id="GO:0005524">
    <property type="term" value="F:ATP binding"/>
    <property type="evidence" value="ECO:0007669"/>
    <property type="project" value="UniProtKB-KW"/>
</dbReference>
<dbReference type="InterPro" id="IPR017871">
    <property type="entry name" value="ABC_transporter-like_CS"/>
</dbReference>
<evidence type="ECO:0000313" key="8">
    <source>
        <dbReference type="EMBL" id="TSH89032.1"/>
    </source>
</evidence>
<keyword evidence="5 8" id="KW-0067">ATP-binding</keyword>
<dbReference type="GO" id="GO:0016887">
    <property type="term" value="F:ATP hydrolysis activity"/>
    <property type="evidence" value="ECO:0007669"/>
    <property type="project" value="InterPro"/>
</dbReference>
<evidence type="ECO:0000256" key="5">
    <source>
        <dbReference type="ARBA" id="ARBA00022840"/>
    </source>
</evidence>
<accession>A0A556A827</accession>
<proteinExistence type="inferred from homology"/>
<dbReference type="NCBIfam" id="TIGR01727">
    <property type="entry name" value="oligo_HPY"/>
    <property type="match status" value="1"/>
</dbReference>
<dbReference type="RefSeq" id="WP_143951148.1">
    <property type="nucleotide sequence ID" value="NZ_BAABMB010000005.1"/>
</dbReference>
<feature type="region of interest" description="Disordered" evidence="6">
    <location>
        <begin position="302"/>
        <end position="322"/>
    </location>
</feature>
<comment type="caution">
    <text evidence="8">The sequence shown here is derived from an EMBL/GenBank/DDBJ whole genome shotgun (WGS) entry which is preliminary data.</text>
</comment>
<dbReference type="PANTHER" id="PTHR43776:SF7">
    <property type="entry name" value="D,D-DIPEPTIDE TRANSPORT ATP-BINDING PROTEIN DDPF-RELATED"/>
    <property type="match status" value="1"/>
</dbReference>
<dbReference type="Gene3D" id="3.40.50.300">
    <property type="entry name" value="P-loop containing nucleotide triphosphate hydrolases"/>
    <property type="match status" value="1"/>
</dbReference>
<dbReference type="OrthoDB" id="9802772at2"/>
<evidence type="ECO:0000256" key="1">
    <source>
        <dbReference type="ARBA" id="ARBA00005417"/>
    </source>
</evidence>